<evidence type="ECO:0000256" key="1">
    <source>
        <dbReference type="ARBA" id="ARBA00022723"/>
    </source>
</evidence>
<dbReference type="EMBL" id="JAJCJQ010000027">
    <property type="protein sequence ID" value="MCB6961899.1"/>
    <property type="molecule type" value="Genomic_DNA"/>
</dbReference>
<keyword evidence="1" id="KW-0479">Metal-binding</keyword>
<reference evidence="5" key="2">
    <citation type="submission" date="2021-10" db="EMBL/GenBank/DDBJ databases">
        <title>Collection of gut derived symbiotic bacterial strains cultured from healthy donors.</title>
        <authorList>
            <person name="Lin H."/>
            <person name="Littmann E."/>
            <person name="Kohout C."/>
            <person name="Pamer E.G."/>
        </authorList>
    </citation>
    <scope>NUCLEOTIDE SEQUENCE</scope>
    <source>
        <strain evidence="5">DFI.7.28A</strain>
    </source>
</reference>
<gene>
    <name evidence="6" type="ORF">DWY38_11520</name>
    <name evidence="5" type="ORF">LIZ82_13530</name>
</gene>
<dbReference type="Gene3D" id="3.80.30.30">
    <property type="match status" value="1"/>
</dbReference>
<sequence>MIKYFESKHILQTNKTLDWFGAEYCANLYRGCSHGCIYCDSRSSCYQDFEFDIIKPKRNAISILEDELSRKRKKGIIDTGAMSDPYNPLEVDLKLTRDFLSLADKYDFGVSITTKGLLIERDIDLLTSISMKNPAICELTITTYQDQLSKKIEPHAPVSSKRFKTLSTLSNAGLFAGIVLMPVLPFIEDNENNILEIVKQAADSGARFIYPYFGVTLRHNQREYYYSKLDSIFPNMNYLRQYKSVYGESYECVVPNHEELELLFQEKCNNYGILYRMSDIIQEYQTAYDLKQLSLFDFISE</sequence>
<dbReference type="SFLD" id="SFLDG01084">
    <property type="entry name" value="Uncharacterised_Radical_SAM_Su"/>
    <property type="match status" value="1"/>
</dbReference>
<dbReference type="InterPro" id="IPR058240">
    <property type="entry name" value="rSAM_sf"/>
</dbReference>
<dbReference type="GO" id="GO:0003824">
    <property type="term" value="F:catalytic activity"/>
    <property type="evidence" value="ECO:0007669"/>
    <property type="project" value="InterPro"/>
</dbReference>
<comment type="caution">
    <text evidence="6">The sequence shown here is derived from an EMBL/GenBank/DDBJ whole genome shotgun (WGS) entry which is preliminary data.</text>
</comment>
<dbReference type="AlphaFoldDB" id="A0A395UYB1"/>
<evidence type="ECO:0000313" key="6">
    <source>
        <dbReference type="EMBL" id="RGR53323.1"/>
    </source>
</evidence>
<organism evidence="6 7">
    <name type="scientific">Agathobacter rectalis</name>
    <dbReference type="NCBI Taxonomy" id="39491"/>
    <lineage>
        <taxon>Bacteria</taxon>
        <taxon>Bacillati</taxon>
        <taxon>Bacillota</taxon>
        <taxon>Clostridia</taxon>
        <taxon>Lachnospirales</taxon>
        <taxon>Lachnospiraceae</taxon>
        <taxon>Agathobacter</taxon>
    </lineage>
</organism>
<dbReference type="CDD" id="cd01335">
    <property type="entry name" value="Radical_SAM"/>
    <property type="match status" value="1"/>
</dbReference>
<evidence type="ECO:0000259" key="4">
    <source>
        <dbReference type="Pfam" id="PF04055"/>
    </source>
</evidence>
<dbReference type="InterPro" id="IPR007197">
    <property type="entry name" value="rSAM"/>
</dbReference>
<evidence type="ECO:0000313" key="7">
    <source>
        <dbReference type="Proteomes" id="UP000266066"/>
    </source>
</evidence>
<evidence type="ECO:0000256" key="3">
    <source>
        <dbReference type="ARBA" id="ARBA00023014"/>
    </source>
</evidence>
<dbReference type="PANTHER" id="PTHR43432">
    <property type="entry name" value="SLR0285 PROTEIN"/>
    <property type="match status" value="1"/>
</dbReference>
<dbReference type="RefSeq" id="WP_118392416.1">
    <property type="nucleotide sequence ID" value="NZ_JAJCJQ010000027.1"/>
</dbReference>
<proteinExistence type="predicted"/>
<dbReference type="PANTHER" id="PTHR43432:SF5">
    <property type="entry name" value="ELP3_MIAA_NIFB-LIKE RADICAL SAM CORE DOMAIN-CONTAINING PROTEIN"/>
    <property type="match status" value="1"/>
</dbReference>
<protein>
    <submittedName>
        <fullName evidence="6">Radical SAM protein</fullName>
    </submittedName>
</protein>
<reference evidence="6 7" key="1">
    <citation type="submission" date="2018-08" db="EMBL/GenBank/DDBJ databases">
        <title>A genome reference for cultivated species of the human gut microbiota.</title>
        <authorList>
            <person name="Zou Y."/>
            <person name="Xue W."/>
            <person name="Luo G."/>
        </authorList>
    </citation>
    <scope>NUCLEOTIDE SEQUENCE [LARGE SCALE GENOMIC DNA]</scope>
    <source>
        <strain evidence="6 7">AF25-15</strain>
    </source>
</reference>
<feature type="domain" description="Radical SAM core" evidence="4">
    <location>
        <begin position="27"/>
        <end position="192"/>
    </location>
</feature>
<keyword evidence="3" id="KW-0411">Iron-sulfur</keyword>
<dbReference type="SFLD" id="SFLDS00029">
    <property type="entry name" value="Radical_SAM"/>
    <property type="match status" value="1"/>
</dbReference>
<evidence type="ECO:0000313" key="5">
    <source>
        <dbReference type="EMBL" id="MCB6961899.1"/>
    </source>
</evidence>
<dbReference type="GO" id="GO:0051536">
    <property type="term" value="F:iron-sulfur cluster binding"/>
    <property type="evidence" value="ECO:0007669"/>
    <property type="project" value="UniProtKB-KW"/>
</dbReference>
<dbReference type="InterPro" id="IPR040086">
    <property type="entry name" value="MJ0683-like"/>
</dbReference>
<keyword evidence="2" id="KW-0408">Iron</keyword>
<evidence type="ECO:0000256" key="2">
    <source>
        <dbReference type="ARBA" id="ARBA00023004"/>
    </source>
</evidence>
<accession>A0A395UYB1</accession>
<dbReference type="SUPFAM" id="SSF102114">
    <property type="entry name" value="Radical SAM enzymes"/>
    <property type="match status" value="1"/>
</dbReference>
<dbReference type="Proteomes" id="UP001197741">
    <property type="component" value="Unassembled WGS sequence"/>
</dbReference>
<dbReference type="EMBL" id="QRUJ01000013">
    <property type="protein sequence ID" value="RGR53323.1"/>
    <property type="molecule type" value="Genomic_DNA"/>
</dbReference>
<name>A0A395UYB1_9FIRM</name>
<dbReference type="Proteomes" id="UP000266066">
    <property type="component" value="Unassembled WGS sequence"/>
</dbReference>
<dbReference type="GO" id="GO:0046872">
    <property type="term" value="F:metal ion binding"/>
    <property type="evidence" value="ECO:0007669"/>
    <property type="project" value="UniProtKB-KW"/>
</dbReference>
<dbReference type="Pfam" id="PF04055">
    <property type="entry name" value="Radical_SAM"/>
    <property type="match status" value="1"/>
</dbReference>